<dbReference type="GO" id="GO:0016757">
    <property type="term" value="F:glycosyltransferase activity"/>
    <property type="evidence" value="ECO:0007669"/>
    <property type="project" value="UniProtKB-KW"/>
</dbReference>
<dbReference type="InterPro" id="IPR052056">
    <property type="entry name" value="Mono-ARTD/PARP"/>
</dbReference>
<dbReference type="GO" id="GO:0005737">
    <property type="term" value="C:cytoplasm"/>
    <property type="evidence" value="ECO:0007669"/>
    <property type="project" value="TreeGrafter"/>
</dbReference>
<comment type="caution">
    <text evidence="7">The sequence shown here is derived from an EMBL/GenBank/DDBJ whole genome shotgun (WGS) entry which is preliminary data.</text>
</comment>
<gene>
    <name evidence="7" type="ORF">GSLYS_00012181001</name>
</gene>
<sequence>MVLSVRVVKGDITEQKADVCVSSLHRKKDMSKGPLATAISNKGGPSVQRALYNQGNNELSFGEVVTSPPGNLSNFIELMFVCLLDWQDGNEKVLFKSVVKCLQLASEKKHRSIAFPALGMGGLHYPPYEVAIALMEGIIAYVSTLTETSLETVYIALHDPNVDSERTFVQVTMAFCRGMQREMDLIRVSRGQESWIKIRGQESFDGLERTRPEGSSERTGALAPLLETGLETAASLASSLPQSAVLVSGQNYSVEITPGFSLTEGTVSLKVDLAVSVPGTLKKIFEFSAGAIKSLFHK</sequence>
<organism evidence="7 8">
    <name type="scientific">Lymnaea stagnalis</name>
    <name type="common">Great pond snail</name>
    <name type="synonym">Helix stagnalis</name>
    <dbReference type="NCBI Taxonomy" id="6523"/>
    <lineage>
        <taxon>Eukaryota</taxon>
        <taxon>Metazoa</taxon>
        <taxon>Spiralia</taxon>
        <taxon>Lophotrochozoa</taxon>
        <taxon>Mollusca</taxon>
        <taxon>Gastropoda</taxon>
        <taxon>Heterobranchia</taxon>
        <taxon>Euthyneura</taxon>
        <taxon>Panpulmonata</taxon>
        <taxon>Hygrophila</taxon>
        <taxon>Lymnaeoidea</taxon>
        <taxon>Lymnaeidae</taxon>
        <taxon>Lymnaea</taxon>
    </lineage>
</organism>
<name>A0AAV2I212_LYMST</name>
<keyword evidence="2" id="KW-0328">Glycosyltransferase</keyword>
<proteinExistence type="predicted"/>
<dbReference type="InterPro" id="IPR002589">
    <property type="entry name" value="Macro_dom"/>
</dbReference>
<evidence type="ECO:0000256" key="2">
    <source>
        <dbReference type="ARBA" id="ARBA00022676"/>
    </source>
</evidence>
<evidence type="ECO:0000256" key="1">
    <source>
        <dbReference type="ARBA" id="ARBA00004123"/>
    </source>
</evidence>
<dbReference type="SMART" id="SM00506">
    <property type="entry name" value="A1pp"/>
    <property type="match status" value="1"/>
</dbReference>
<dbReference type="GO" id="GO:0010629">
    <property type="term" value="P:negative regulation of gene expression"/>
    <property type="evidence" value="ECO:0007669"/>
    <property type="project" value="TreeGrafter"/>
</dbReference>
<keyword evidence="5" id="KW-0539">Nucleus</keyword>
<evidence type="ECO:0000256" key="3">
    <source>
        <dbReference type="ARBA" id="ARBA00022679"/>
    </source>
</evidence>
<comment type="subcellular location">
    <subcellularLocation>
        <location evidence="1">Nucleus</location>
    </subcellularLocation>
</comment>
<evidence type="ECO:0000256" key="4">
    <source>
        <dbReference type="ARBA" id="ARBA00023027"/>
    </source>
</evidence>
<dbReference type="PANTHER" id="PTHR14453:SF67">
    <property type="entry name" value="POLY [ADP-RIBOSE] POLYMERASE"/>
    <property type="match status" value="1"/>
</dbReference>
<keyword evidence="8" id="KW-1185">Reference proteome</keyword>
<dbReference type="GO" id="GO:0005634">
    <property type="term" value="C:nucleus"/>
    <property type="evidence" value="ECO:0007669"/>
    <property type="project" value="UniProtKB-SubCell"/>
</dbReference>
<dbReference type="Pfam" id="PF01661">
    <property type="entry name" value="Macro"/>
    <property type="match status" value="1"/>
</dbReference>
<dbReference type="SUPFAM" id="SSF52949">
    <property type="entry name" value="Macro domain-like"/>
    <property type="match status" value="1"/>
</dbReference>
<reference evidence="7 8" key="1">
    <citation type="submission" date="2024-04" db="EMBL/GenBank/DDBJ databases">
        <authorList>
            <consortium name="Genoscope - CEA"/>
            <person name="William W."/>
        </authorList>
    </citation>
    <scope>NUCLEOTIDE SEQUENCE [LARGE SCALE GENOMIC DNA]</scope>
</reference>
<dbReference type="GO" id="GO:0003714">
    <property type="term" value="F:transcription corepressor activity"/>
    <property type="evidence" value="ECO:0007669"/>
    <property type="project" value="TreeGrafter"/>
</dbReference>
<dbReference type="Proteomes" id="UP001497497">
    <property type="component" value="Unassembled WGS sequence"/>
</dbReference>
<feature type="domain" description="Macro" evidence="6">
    <location>
        <begin position="1"/>
        <end position="154"/>
    </location>
</feature>
<dbReference type="PROSITE" id="PS51154">
    <property type="entry name" value="MACRO"/>
    <property type="match status" value="1"/>
</dbReference>
<accession>A0AAV2I212</accession>
<keyword evidence="3" id="KW-0808">Transferase</keyword>
<dbReference type="PANTHER" id="PTHR14453">
    <property type="entry name" value="PARP/ZINC FINGER CCCH TYPE DOMAIN CONTAINING PROTEIN"/>
    <property type="match status" value="1"/>
</dbReference>
<evidence type="ECO:0000256" key="5">
    <source>
        <dbReference type="ARBA" id="ARBA00023242"/>
    </source>
</evidence>
<dbReference type="EMBL" id="CAXITT010000296">
    <property type="protein sequence ID" value="CAL1538360.1"/>
    <property type="molecule type" value="Genomic_DNA"/>
</dbReference>
<protein>
    <recommendedName>
        <fullName evidence="6">Macro domain-containing protein</fullName>
    </recommendedName>
</protein>
<dbReference type="Gene3D" id="3.40.220.10">
    <property type="entry name" value="Leucine Aminopeptidase, subunit E, domain 1"/>
    <property type="match status" value="1"/>
</dbReference>
<evidence type="ECO:0000313" key="8">
    <source>
        <dbReference type="Proteomes" id="UP001497497"/>
    </source>
</evidence>
<keyword evidence="4" id="KW-0520">NAD</keyword>
<evidence type="ECO:0000259" key="6">
    <source>
        <dbReference type="PROSITE" id="PS51154"/>
    </source>
</evidence>
<dbReference type="InterPro" id="IPR043472">
    <property type="entry name" value="Macro_dom-like"/>
</dbReference>
<evidence type="ECO:0000313" key="7">
    <source>
        <dbReference type="EMBL" id="CAL1538360.1"/>
    </source>
</evidence>
<dbReference type="AlphaFoldDB" id="A0AAV2I212"/>